<reference evidence="7" key="1">
    <citation type="journal article" date="2019" name="Int. J. Syst. Evol. Microbiol.">
        <title>The Global Catalogue of Microorganisms (GCM) 10K type strain sequencing project: providing services to taxonomists for standard genome sequencing and annotation.</title>
        <authorList>
            <consortium name="The Broad Institute Genomics Platform"/>
            <consortium name="The Broad Institute Genome Sequencing Center for Infectious Disease"/>
            <person name="Wu L."/>
            <person name="Ma J."/>
        </authorList>
    </citation>
    <scope>NUCLEOTIDE SEQUENCE [LARGE SCALE GENOMIC DNA]</scope>
    <source>
        <strain evidence="7">KCTC 42217</strain>
    </source>
</reference>
<dbReference type="Pfam" id="PF07676">
    <property type="entry name" value="PD40"/>
    <property type="match status" value="2"/>
</dbReference>
<evidence type="ECO:0000313" key="7">
    <source>
        <dbReference type="Proteomes" id="UP001597387"/>
    </source>
</evidence>
<evidence type="ECO:0000256" key="4">
    <source>
        <dbReference type="PROSITE-ProRule" id="PRU00473"/>
    </source>
</evidence>
<evidence type="ECO:0000259" key="5">
    <source>
        <dbReference type="PROSITE" id="PS51123"/>
    </source>
</evidence>
<evidence type="ECO:0000313" key="6">
    <source>
        <dbReference type="EMBL" id="MFD2164495.1"/>
    </source>
</evidence>
<dbReference type="Gene3D" id="2.60.40.1120">
    <property type="entry name" value="Carboxypeptidase-like, regulatory domain"/>
    <property type="match status" value="1"/>
</dbReference>
<dbReference type="Gene3D" id="3.30.1330.60">
    <property type="entry name" value="OmpA-like domain"/>
    <property type="match status" value="1"/>
</dbReference>
<dbReference type="InterPro" id="IPR006664">
    <property type="entry name" value="OMP_bac"/>
</dbReference>
<evidence type="ECO:0000256" key="3">
    <source>
        <dbReference type="ARBA" id="ARBA00023237"/>
    </source>
</evidence>
<evidence type="ECO:0000256" key="2">
    <source>
        <dbReference type="ARBA" id="ARBA00023136"/>
    </source>
</evidence>
<dbReference type="SUPFAM" id="SSF103088">
    <property type="entry name" value="OmpA-like"/>
    <property type="match status" value="1"/>
</dbReference>
<dbReference type="InterPro" id="IPR011990">
    <property type="entry name" value="TPR-like_helical_dom_sf"/>
</dbReference>
<keyword evidence="3" id="KW-0998">Cell outer membrane</keyword>
<organism evidence="6 7">
    <name type="scientific">Paradesertivirga mongoliensis</name>
    <dbReference type="NCBI Taxonomy" id="2100740"/>
    <lineage>
        <taxon>Bacteria</taxon>
        <taxon>Pseudomonadati</taxon>
        <taxon>Bacteroidota</taxon>
        <taxon>Sphingobacteriia</taxon>
        <taxon>Sphingobacteriales</taxon>
        <taxon>Sphingobacteriaceae</taxon>
        <taxon>Paradesertivirga</taxon>
    </lineage>
</organism>
<dbReference type="InterPro" id="IPR006665">
    <property type="entry name" value="OmpA-like"/>
</dbReference>
<dbReference type="PANTHER" id="PTHR30329:SF21">
    <property type="entry name" value="LIPOPROTEIN YIAD-RELATED"/>
    <property type="match status" value="1"/>
</dbReference>
<dbReference type="PANTHER" id="PTHR30329">
    <property type="entry name" value="STATOR ELEMENT OF FLAGELLAR MOTOR COMPLEX"/>
    <property type="match status" value="1"/>
</dbReference>
<dbReference type="PROSITE" id="PS51123">
    <property type="entry name" value="OMPA_2"/>
    <property type="match status" value="1"/>
</dbReference>
<dbReference type="EMBL" id="JBHUHZ010000004">
    <property type="protein sequence ID" value="MFD2164495.1"/>
    <property type="molecule type" value="Genomic_DNA"/>
</dbReference>
<dbReference type="SUPFAM" id="SSF49478">
    <property type="entry name" value="Cna protein B-type domain"/>
    <property type="match status" value="1"/>
</dbReference>
<dbReference type="Pfam" id="PF13620">
    <property type="entry name" value="CarboxypepD_reg"/>
    <property type="match status" value="1"/>
</dbReference>
<protein>
    <submittedName>
        <fullName evidence="6">OmpA family protein</fullName>
    </submittedName>
</protein>
<dbReference type="PRINTS" id="PR01021">
    <property type="entry name" value="OMPADOMAIN"/>
</dbReference>
<dbReference type="Gene3D" id="1.25.40.10">
    <property type="entry name" value="Tetratricopeptide repeat domain"/>
    <property type="match status" value="1"/>
</dbReference>
<name>A0ABW4ZRD1_9SPHI</name>
<dbReference type="CDD" id="cd07185">
    <property type="entry name" value="OmpA_C-like"/>
    <property type="match status" value="1"/>
</dbReference>
<comment type="subcellular location">
    <subcellularLocation>
        <location evidence="1">Cell outer membrane</location>
    </subcellularLocation>
</comment>
<proteinExistence type="predicted"/>
<dbReference type="InterPro" id="IPR011659">
    <property type="entry name" value="WD40"/>
</dbReference>
<feature type="domain" description="OmpA-like" evidence="5">
    <location>
        <begin position="524"/>
        <end position="646"/>
    </location>
</feature>
<dbReference type="InterPro" id="IPR050330">
    <property type="entry name" value="Bact_OuterMem_StrucFunc"/>
</dbReference>
<gene>
    <name evidence="6" type="ORF">ACFSJU_18970</name>
</gene>
<keyword evidence="2 4" id="KW-0472">Membrane</keyword>
<dbReference type="Pfam" id="PF00691">
    <property type="entry name" value="OmpA"/>
    <property type="match status" value="1"/>
</dbReference>
<dbReference type="Proteomes" id="UP001597387">
    <property type="component" value="Unassembled WGS sequence"/>
</dbReference>
<sequence>MKHKKLLLASLVCTILYFSPRNIFSDNIKQANKYYETYDYKLALNIYQKIMQKKPSLEVAQKLANCYRFINDSKGAETAYAKVLTFPGANPINYKYYADALKQNGKFEEAKKNYILWGQKQPDKLEEATRLANTTEVGRMWAENPDPNVRIENVKTLNSENSEFSPVKFKDDLVFTSDRWFVQSTDDKKKAPVYGWTGNPYLKMYQATKQGDTFKATLMPVLNQEFHTGPAIFTSSGDTVYFTLTESPKGKKKKAAFITKKIYTSRKSGANWSVPVPISLNNESFSIQHPALSPNGAILYFASDMPGGRGGMDIYAAQRQADGSWGSPVNCGSNINSSEDDVFPVVRQDGRLYFSSKGHVGMGGLDIFTSKGAYNEFELAENLKAPINSPNDDFGINFTDELNGYLSSNRPGGLGLDDIYKFQIVPQEKPVAALFFAVDGEVSDKSTGTVLSNVEVILLNKTTGQQQSTFSDIQGKFHFDLSPEAEYVITGNQAQYYSKQEGSISTLGLKESTVFNVKFELERSKDTYMVKLQNIYYNFNKWNIRPDATVELNKVVSFMDNMPNINIELRSHTDSRGKAVYNKWLSQKRAQSAVNYLVKQGVASSRLSAVGLGETELLNRCRDGVKCSVRDHQLNRRTEFKVVKINPVASITTSSAPFKRK</sequence>
<evidence type="ECO:0000256" key="1">
    <source>
        <dbReference type="ARBA" id="ARBA00004442"/>
    </source>
</evidence>
<comment type="caution">
    <text evidence="6">The sequence shown here is derived from an EMBL/GenBank/DDBJ whole genome shotgun (WGS) entry which is preliminary data.</text>
</comment>
<dbReference type="RefSeq" id="WP_255901979.1">
    <property type="nucleotide sequence ID" value="NZ_JAFMZO010000002.1"/>
</dbReference>
<dbReference type="SUPFAM" id="SSF82171">
    <property type="entry name" value="DPP6 N-terminal domain-like"/>
    <property type="match status" value="1"/>
</dbReference>
<accession>A0ABW4ZRD1</accession>
<keyword evidence="7" id="KW-1185">Reference proteome</keyword>
<dbReference type="SUPFAM" id="SSF48452">
    <property type="entry name" value="TPR-like"/>
    <property type="match status" value="1"/>
</dbReference>
<dbReference type="InterPro" id="IPR036737">
    <property type="entry name" value="OmpA-like_sf"/>
</dbReference>